<organism evidence="3 4">
    <name type="scientific">Hypsibius exemplaris</name>
    <name type="common">Freshwater tardigrade</name>
    <dbReference type="NCBI Taxonomy" id="2072580"/>
    <lineage>
        <taxon>Eukaryota</taxon>
        <taxon>Metazoa</taxon>
        <taxon>Ecdysozoa</taxon>
        <taxon>Tardigrada</taxon>
        <taxon>Eutardigrada</taxon>
        <taxon>Parachela</taxon>
        <taxon>Hypsibioidea</taxon>
        <taxon>Hypsibiidae</taxon>
        <taxon>Hypsibius</taxon>
    </lineage>
</organism>
<protein>
    <submittedName>
        <fullName evidence="3">Uncharacterized protein</fullName>
    </submittedName>
</protein>
<evidence type="ECO:0000313" key="3">
    <source>
        <dbReference type="EMBL" id="OQV11696.1"/>
    </source>
</evidence>
<reference evidence="4" key="1">
    <citation type="submission" date="2017-01" db="EMBL/GenBank/DDBJ databases">
        <title>Comparative genomics of anhydrobiosis in the tardigrade Hypsibius dujardini.</title>
        <authorList>
            <person name="Yoshida Y."/>
            <person name="Koutsovoulos G."/>
            <person name="Laetsch D."/>
            <person name="Stevens L."/>
            <person name="Kumar S."/>
            <person name="Horikawa D."/>
            <person name="Ishino K."/>
            <person name="Komine S."/>
            <person name="Tomita M."/>
            <person name="Blaxter M."/>
            <person name="Arakawa K."/>
        </authorList>
    </citation>
    <scope>NUCLEOTIDE SEQUENCE [LARGE SCALE GENOMIC DNA]</scope>
    <source>
        <strain evidence="4">Z151</strain>
    </source>
</reference>
<sequence length="355" mass="37687">MRRSLGILCLLSVWIALGECDSRKGGRSGGGGVGVGVGGGLLPSWVPPYLIAERFGSLSPLQTMGPHCAPVFHSRYGMWIDPCRPIHQFIPNQRVELSSSGPYGVSVVGAKYGPLCSKVDASNRCIDSCQSVSVVEQIRAKWCMPNTKSYCQFFVEFPNPCPAEPAVLALSMTADYPVHTFIPTTGLLRSGESYSCTCESGGRPYSGRKKRAILGYEGVAVWSNHRSCIEFFNSKSEALTFSGIFKGNDQCPVLAPCPINPCQAMLPDSTTNTNISKTSTHRPQAGLQTTVSRTSPAAPGNTGAKLSTTSKPSVTMVPPKSPPTPSRPGEKLSITNSAPAEGVSDYGTESASTVD</sequence>
<gene>
    <name evidence="3" type="ORF">BV898_14040</name>
</gene>
<proteinExistence type="predicted"/>
<dbReference type="EMBL" id="MTYJ01000164">
    <property type="protein sequence ID" value="OQV11696.1"/>
    <property type="molecule type" value="Genomic_DNA"/>
</dbReference>
<dbReference type="AlphaFoldDB" id="A0A1W0W916"/>
<feature type="compositionally biased region" description="Polar residues" evidence="1">
    <location>
        <begin position="286"/>
        <end position="295"/>
    </location>
</feature>
<evidence type="ECO:0000256" key="1">
    <source>
        <dbReference type="SAM" id="MobiDB-lite"/>
    </source>
</evidence>
<keyword evidence="4" id="KW-1185">Reference proteome</keyword>
<feature type="chain" id="PRO_5012122199" evidence="2">
    <location>
        <begin position="21"/>
        <end position="355"/>
    </location>
</feature>
<evidence type="ECO:0000313" key="4">
    <source>
        <dbReference type="Proteomes" id="UP000192578"/>
    </source>
</evidence>
<feature type="signal peptide" evidence="2">
    <location>
        <begin position="1"/>
        <end position="20"/>
    </location>
</feature>
<feature type="region of interest" description="Disordered" evidence="1">
    <location>
        <begin position="270"/>
        <end position="355"/>
    </location>
</feature>
<accession>A0A1W0W916</accession>
<keyword evidence="2" id="KW-0732">Signal</keyword>
<dbReference type="Proteomes" id="UP000192578">
    <property type="component" value="Unassembled WGS sequence"/>
</dbReference>
<name>A0A1W0W916_HYPEX</name>
<comment type="caution">
    <text evidence="3">The sequence shown here is derived from an EMBL/GenBank/DDBJ whole genome shotgun (WGS) entry which is preliminary data.</text>
</comment>
<evidence type="ECO:0000256" key="2">
    <source>
        <dbReference type="SAM" id="SignalP"/>
    </source>
</evidence>